<protein>
    <submittedName>
        <fullName evidence="2">(pine wood nematode) hypothetical protein</fullName>
    </submittedName>
</protein>
<name>A0A1I7RR48_BURXY</name>
<evidence type="ECO:0000313" key="4">
    <source>
        <dbReference type="Proteomes" id="UP000659654"/>
    </source>
</evidence>
<dbReference type="Proteomes" id="UP000095284">
    <property type="component" value="Unplaced"/>
</dbReference>
<accession>A0A1I7RR48</accession>
<dbReference type="AlphaFoldDB" id="A0A1I7RR48"/>
<sequence>MLGSGVCVRNGEGKSPRQESLWLYVCPPEKLHSLCVLFLFAGGSAQDRKRGGMGAGVGENQRTPGSENTKFFPI</sequence>
<dbReference type="EMBL" id="CAJFCV020000006">
    <property type="protein sequence ID" value="CAG9130839.1"/>
    <property type="molecule type" value="Genomic_DNA"/>
</dbReference>
<evidence type="ECO:0000256" key="1">
    <source>
        <dbReference type="SAM" id="MobiDB-lite"/>
    </source>
</evidence>
<evidence type="ECO:0000313" key="5">
    <source>
        <dbReference type="WBParaSite" id="BXY_0319500.1"/>
    </source>
</evidence>
<evidence type="ECO:0000313" key="2">
    <source>
        <dbReference type="EMBL" id="CAD5234818.1"/>
    </source>
</evidence>
<reference evidence="5" key="1">
    <citation type="submission" date="2016-11" db="UniProtKB">
        <authorList>
            <consortium name="WormBaseParasite"/>
        </authorList>
    </citation>
    <scope>IDENTIFICATION</scope>
</reference>
<evidence type="ECO:0000313" key="3">
    <source>
        <dbReference type="Proteomes" id="UP000095284"/>
    </source>
</evidence>
<dbReference type="Proteomes" id="UP000659654">
    <property type="component" value="Unassembled WGS sequence"/>
</dbReference>
<proteinExistence type="predicted"/>
<feature type="region of interest" description="Disordered" evidence="1">
    <location>
        <begin position="49"/>
        <end position="74"/>
    </location>
</feature>
<dbReference type="EMBL" id="CAJFDI010000006">
    <property type="protein sequence ID" value="CAD5234818.1"/>
    <property type="molecule type" value="Genomic_DNA"/>
</dbReference>
<feature type="compositionally biased region" description="Polar residues" evidence="1">
    <location>
        <begin position="60"/>
        <end position="74"/>
    </location>
</feature>
<organism evidence="3 5">
    <name type="scientific">Bursaphelenchus xylophilus</name>
    <name type="common">Pinewood nematode worm</name>
    <name type="synonym">Aphelenchoides xylophilus</name>
    <dbReference type="NCBI Taxonomy" id="6326"/>
    <lineage>
        <taxon>Eukaryota</taxon>
        <taxon>Metazoa</taxon>
        <taxon>Ecdysozoa</taxon>
        <taxon>Nematoda</taxon>
        <taxon>Chromadorea</taxon>
        <taxon>Rhabditida</taxon>
        <taxon>Tylenchina</taxon>
        <taxon>Tylenchomorpha</taxon>
        <taxon>Aphelenchoidea</taxon>
        <taxon>Aphelenchoididae</taxon>
        <taxon>Bursaphelenchus</taxon>
    </lineage>
</organism>
<keyword evidence="4" id="KW-1185">Reference proteome</keyword>
<dbReference type="WBParaSite" id="BXY_0319500.1">
    <property type="protein sequence ID" value="BXY_0319500.1"/>
    <property type="gene ID" value="BXY_0319500"/>
</dbReference>
<reference evidence="2" key="2">
    <citation type="submission" date="2020-09" db="EMBL/GenBank/DDBJ databases">
        <authorList>
            <person name="Kikuchi T."/>
        </authorList>
    </citation>
    <scope>NUCLEOTIDE SEQUENCE</scope>
    <source>
        <strain evidence="2">Ka4C1</strain>
    </source>
</reference>
<gene>
    <name evidence="2" type="ORF">BXYJ_LOCUS14909</name>
</gene>
<dbReference type="Proteomes" id="UP000582659">
    <property type="component" value="Unassembled WGS sequence"/>
</dbReference>